<dbReference type="Proteomes" id="UP000799754">
    <property type="component" value="Unassembled WGS sequence"/>
</dbReference>
<gene>
    <name evidence="1" type="ORF">BU25DRAFT_240139</name>
</gene>
<accession>A0ACB6RHH8</accession>
<protein>
    <submittedName>
        <fullName evidence="1">Uncharacterized protein</fullName>
    </submittedName>
</protein>
<comment type="caution">
    <text evidence="1">The sequence shown here is derived from an EMBL/GenBank/DDBJ whole genome shotgun (WGS) entry which is preliminary data.</text>
</comment>
<keyword evidence="2" id="KW-1185">Reference proteome</keyword>
<dbReference type="EMBL" id="MU006757">
    <property type="protein sequence ID" value="KAF2621303.1"/>
    <property type="molecule type" value="Genomic_DNA"/>
</dbReference>
<evidence type="ECO:0000313" key="2">
    <source>
        <dbReference type="Proteomes" id="UP000799754"/>
    </source>
</evidence>
<reference evidence="1" key="1">
    <citation type="journal article" date="2020" name="Stud. Mycol.">
        <title>101 Dothideomycetes genomes: a test case for predicting lifestyles and emergence of pathogens.</title>
        <authorList>
            <person name="Haridas S."/>
            <person name="Albert R."/>
            <person name="Binder M."/>
            <person name="Bloem J."/>
            <person name="Labutti K."/>
            <person name="Salamov A."/>
            <person name="Andreopoulos B."/>
            <person name="Baker S."/>
            <person name="Barry K."/>
            <person name="Bills G."/>
            <person name="Bluhm B."/>
            <person name="Cannon C."/>
            <person name="Castanera R."/>
            <person name="Culley D."/>
            <person name="Daum C."/>
            <person name="Ezra D."/>
            <person name="Gonzalez J."/>
            <person name="Henrissat B."/>
            <person name="Kuo A."/>
            <person name="Liang C."/>
            <person name="Lipzen A."/>
            <person name="Lutzoni F."/>
            <person name="Magnuson J."/>
            <person name="Mondo S."/>
            <person name="Nolan M."/>
            <person name="Ohm R."/>
            <person name="Pangilinan J."/>
            <person name="Park H.-J."/>
            <person name="Ramirez L."/>
            <person name="Alfaro M."/>
            <person name="Sun H."/>
            <person name="Tritt A."/>
            <person name="Yoshinaga Y."/>
            <person name="Zwiers L.-H."/>
            <person name="Turgeon B."/>
            <person name="Goodwin S."/>
            <person name="Spatafora J."/>
            <person name="Crous P."/>
            <person name="Grigoriev I."/>
        </authorList>
    </citation>
    <scope>NUCLEOTIDE SEQUENCE</scope>
    <source>
        <strain evidence="1">CBS 525.71</strain>
    </source>
</reference>
<evidence type="ECO:0000313" key="1">
    <source>
        <dbReference type="EMBL" id="KAF2621303.1"/>
    </source>
</evidence>
<organism evidence="1 2">
    <name type="scientific">Macroventuria anomochaeta</name>
    <dbReference type="NCBI Taxonomy" id="301207"/>
    <lineage>
        <taxon>Eukaryota</taxon>
        <taxon>Fungi</taxon>
        <taxon>Dikarya</taxon>
        <taxon>Ascomycota</taxon>
        <taxon>Pezizomycotina</taxon>
        <taxon>Dothideomycetes</taxon>
        <taxon>Pleosporomycetidae</taxon>
        <taxon>Pleosporales</taxon>
        <taxon>Pleosporineae</taxon>
        <taxon>Didymellaceae</taxon>
        <taxon>Macroventuria</taxon>
    </lineage>
</organism>
<proteinExistence type="predicted"/>
<name>A0ACB6RHH8_9PLEO</name>
<sequence>MVEWTIYKTPVCLFVLTASFACFASWQSEQPIYARGQHHPLQLPTLRPEPFGMPPQTPASPSKPHRRSSCTRSFATRKALADHSLVTSHGFPCTALQGHRSSPAHTALVSTAPENAVNSGVNVASGPLQSGTLASQVVQEFKCTIAGCNKIFKTSQSRTQHLESATHGKKVTGATAKSSVEAATVKPKVHSRQNAVRHKKSVSAPKPAQPSLSKNIRASVHVPLFRWDTRWSSISTAQYGSTMTALRALIPTPEVSSLTRVDREFWTPNQKTAPLRDTAVLKRQAIVLNCEMVGIGPKATTSELARLSAVDFLTGELLVDTLVQPLSTVTDWRTQWSGITAEALCWRKGIYRLPSVC</sequence>